<evidence type="ECO:0000256" key="6">
    <source>
        <dbReference type="ARBA" id="ARBA00022741"/>
    </source>
</evidence>
<keyword evidence="6" id="KW-0547">Nucleotide-binding</keyword>
<evidence type="ECO:0000256" key="1">
    <source>
        <dbReference type="ARBA" id="ARBA00001946"/>
    </source>
</evidence>
<dbReference type="GO" id="GO:0004143">
    <property type="term" value="F:ATP-dependent diacylglycerol kinase activity"/>
    <property type="evidence" value="ECO:0007669"/>
    <property type="project" value="TreeGrafter"/>
</dbReference>
<evidence type="ECO:0000256" key="8">
    <source>
        <dbReference type="ARBA" id="ARBA00022840"/>
    </source>
</evidence>
<dbReference type="OrthoDB" id="142078at2"/>
<keyword evidence="8" id="KW-0067">ATP-binding</keyword>
<comment type="similarity">
    <text evidence="2">Belongs to the diacylglycerol/lipid kinase family.</text>
</comment>
<dbReference type="InterPro" id="IPR005218">
    <property type="entry name" value="Diacylglycerol/lipid_kinase"/>
</dbReference>
<dbReference type="GO" id="GO:0005524">
    <property type="term" value="F:ATP binding"/>
    <property type="evidence" value="ECO:0007669"/>
    <property type="project" value="UniProtKB-KW"/>
</dbReference>
<keyword evidence="3" id="KW-0444">Lipid biosynthesis</keyword>
<evidence type="ECO:0000256" key="4">
    <source>
        <dbReference type="ARBA" id="ARBA00022679"/>
    </source>
</evidence>
<keyword evidence="4" id="KW-0808">Transferase</keyword>
<protein>
    <recommendedName>
        <fullName evidence="13">DAGKc domain-containing protein</fullName>
    </recommendedName>
</protein>
<keyword evidence="5" id="KW-0479">Metal-binding</keyword>
<evidence type="ECO:0000256" key="2">
    <source>
        <dbReference type="ARBA" id="ARBA00005983"/>
    </source>
</evidence>
<reference evidence="14 15" key="1">
    <citation type="submission" date="2014-11" db="EMBL/GenBank/DDBJ databases">
        <title>Genome sequence and analysis of novel Kurthia sp.</title>
        <authorList>
            <person name="Lawson J.N."/>
            <person name="Gonzalez J.E."/>
            <person name="Rinauldi L."/>
            <person name="Xuan Z."/>
            <person name="Firman A."/>
            <person name="Shaddox L."/>
            <person name="Trudeau A."/>
            <person name="Shah S."/>
            <person name="Reiman D."/>
        </authorList>
    </citation>
    <scope>NUCLEOTIDE SEQUENCE [LARGE SCALE GENOMIC DNA]</scope>
    <source>
        <strain evidence="14 15">3B1D</strain>
    </source>
</reference>
<evidence type="ECO:0000256" key="3">
    <source>
        <dbReference type="ARBA" id="ARBA00022516"/>
    </source>
</evidence>
<dbReference type="Gene3D" id="3.40.50.10330">
    <property type="entry name" value="Probable inorganic polyphosphate/atp-NAD kinase, domain 1"/>
    <property type="match status" value="1"/>
</dbReference>
<evidence type="ECO:0000313" key="15">
    <source>
        <dbReference type="Proteomes" id="UP000288623"/>
    </source>
</evidence>
<dbReference type="InterPro" id="IPR045540">
    <property type="entry name" value="YegS/DAGK_C"/>
</dbReference>
<comment type="caution">
    <text evidence="14">The sequence shown here is derived from an EMBL/GenBank/DDBJ whole genome shotgun (WGS) entry which is preliminary data.</text>
</comment>
<dbReference type="RefSeq" id="WP_126989629.1">
    <property type="nucleotide sequence ID" value="NZ_JTFC01000011.1"/>
</dbReference>
<dbReference type="Pfam" id="PF19279">
    <property type="entry name" value="YegS_C"/>
    <property type="match status" value="1"/>
</dbReference>
<dbReference type="InterPro" id="IPR016064">
    <property type="entry name" value="NAD/diacylglycerol_kinase_sf"/>
</dbReference>
<organism evidence="14 15">
    <name type="scientific">Candidatus Kurthia intestinigallinarum</name>
    <dbReference type="NCBI Taxonomy" id="1562256"/>
    <lineage>
        <taxon>Bacteria</taxon>
        <taxon>Bacillati</taxon>
        <taxon>Bacillota</taxon>
        <taxon>Bacilli</taxon>
        <taxon>Bacillales</taxon>
        <taxon>Caryophanaceae</taxon>
        <taxon>Kurthia</taxon>
    </lineage>
</organism>
<dbReference type="Gene3D" id="2.60.200.40">
    <property type="match status" value="1"/>
</dbReference>
<evidence type="ECO:0000256" key="12">
    <source>
        <dbReference type="ARBA" id="ARBA00023264"/>
    </source>
</evidence>
<dbReference type="Proteomes" id="UP000288623">
    <property type="component" value="Unassembled WGS sequence"/>
</dbReference>
<proteinExistence type="inferred from homology"/>
<evidence type="ECO:0000256" key="7">
    <source>
        <dbReference type="ARBA" id="ARBA00022777"/>
    </source>
</evidence>
<dbReference type="SMART" id="SM00046">
    <property type="entry name" value="DAGKc"/>
    <property type="match status" value="1"/>
</dbReference>
<dbReference type="GO" id="GO:0008654">
    <property type="term" value="P:phospholipid biosynthetic process"/>
    <property type="evidence" value="ECO:0007669"/>
    <property type="project" value="UniProtKB-KW"/>
</dbReference>
<keyword evidence="7" id="KW-0418">Kinase</keyword>
<dbReference type="InterPro" id="IPR050187">
    <property type="entry name" value="Lipid_Phosphate_FormReg"/>
</dbReference>
<comment type="cofactor">
    <cofactor evidence="1">
        <name>Mg(2+)</name>
        <dbReference type="ChEBI" id="CHEBI:18420"/>
    </cofactor>
</comment>
<evidence type="ECO:0000256" key="9">
    <source>
        <dbReference type="ARBA" id="ARBA00022842"/>
    </source>
</evidence>
<keyword evidence="9" id="KW-0460">Magnesium</keyword>
<dbReference type="Pfam" id="PF00781">
    <property type="entry name" value="DAGK_cat"/>
    <property type="match status" value="1"/>
</dbReference>
<dbReference type="EMBL" id="JTFC01000011">
    <property type="protein sequence ID" value="RUS57811.1"/>
    <property type="molecule type" value="Genomic_DNA"/>
</dbReference>
<evidence type="ECO:0000256" key="11">
    <source>
        <dbReference type="ARBA" id="ARBA00023209"/>
    </source>
</evidence>
<accession>A0A433RX06</accession>
<feature type="domain" description="DAGKc" evidence="13">
    <location>
        <begin position="1"/>
        <end position="129"/>
    </location>
</feature>
<keyword evidence="12" id="KW-1208">Phospholipid metabolism</keyword>
<dbReference type="InterPro" id="IPR001206">
    <property type="entry name" value="Diacylglycerol_kinase_cat_dom"/>
</dbReference>
<keyword evidence="11" id="KW-0594">Phospholipid biosynthesis</keyword>
<dbReference type="PROSITE" id="PS50146">
    <property type="entry name" value="DAGK"/>
    <property type="match status" value="1"/>
</dbReference>
<dbReference type="NCBIfam" id="TIGR00147">
    <property type="entry name" value="YegS/Rv2252/BmrU family lipid kinase"/>
    <property type="match status" value="1"/>
</dbReference>
<dbReference type="PANTHER" id="PTHR12358:SF106">
    <property type="entry name" value="LIPID KINASE YEGS"/>
    <property type="match status" value="1"/>
</dbReference>
<dbReference type="AlphaFoldDB" id="A0A433RX06"/>
<evidence type="ECO:0000256" key="10">
    <source>
        <dbReference type="ARBA" id="ARBA00023098"/>
    </source>
</evidence>
<dbReference type="GO" id="GO:0046872">
    <property type="term" value="F:metal ion binding"/>
    <property type="evidence" value="ECO:0007669"/>
    <property type="project" value="UniProtKB-KW"/>
</dbReference>
<keyword evidence="10" id="KW-0443">Lipid metabolism</keyword>
<dbReference type="InterPro" id="IPR017438">
    <property type="entry name" value="ATP-NAD_kinase_N"/>
</dbReference>
<dbReference type="PANTHER" id="PTHR12358">
    <property type="entry name" value="SPHINGOSINE KINASE"/>
    <property type="match status" value="1"/>
</dbReference>
<name>A0A433RX06_9BACL</name>
<dbReference type="GO" id="GO:0005886">
    <property type="term" value="C:plasma membrane"/>
    <property type="evidence" value="ECO:0007669"/>
    <property type="project" value="TreeGrafter"/>
</dbReference>
<evidence type="ECO:0000256" key="5">
    <source>
        <dbReference type="ARBA" id="ARBA00022723"/>
    </source>
</evidence>
<dbReference type="SUPFAM" id="SSF111331">
    <property type="entry name" value="NAD kinase/diacylglycerol kinase-like"/>
    <property type="match status" value="1"/>
</dbReference>
<sequence length="292" mass="32249">MKAVMIVNPSAGKEKAVSYKEHLERELSKKYDEVEVLETRQEGDATKFAIDCAATTDLVVAMGGDGTLSEVIMGIAPLEKRPTLAFIPLGTVNEFARALDMPLVPEEVIDEILTYKPRNIDLGYIEDQYFTNSVTIGTIPRAMHEVPSEAKTMFGPFAFVMKGVQTLAENENYHFDITYDGKHWKGEAAIVMIGLTSYIAGLEHFFPNATPDDGLIHVMIIPELGFSELVKLAPDLWKGKIMESEHVQMLTCKTLTVSAKEPLVTNVNGDEGPKLPVEITVKPQFLTVLAPH</sequence>
<evidence type="ECO:0000313" key="14">
    <source>
        <dbReference type="EMBL" id="RUS57811.1"/>
    </source>
</evidence>
<keyword evidence="15" id="KW-1185">Reference proteome</keyword>
<evidence type="ECO:0000259" key="13">
    <source>
        <dbReference type="PROSITE" id="PS50146"/>
    </source>
</evidence>
<gene>
    <name evidence="14" type="ORF">QI30_03790</name>
</gene>